<organism evidence="9 10">
    <name type="scientific">Sulfoacidibacillus thermotolerans</name>
    <name type="common">Acidibacillus sulfuroxidans</name>
    <dbReference type="NCBI Taxonomy" id="1765684"/>
    <lineage>
        <taxon>Bacteria</taxon>
        <taxon>Bacillati</taxon>
        <taxon>Bacillota</taxon>
        <taxon>Bacilli</taxon>
        <taxon>Bacillales</taxon>
        <taxon>Alicyclobacillaceae</taxon>
        <taxon>Sulfoacidibacillus</taxon>
    </lineage>
</organism>
<dbReference type="SMART" id="SM00382">
    <property type="entry name" value="AAA"/>
    <property type="match status" value="1"/>
</dbReference>
<evidence type="ECO:0000256" key="7">
    <source>
        <dbReference type="ARBA" id="ARBA00023136"/>
    </source>
</evidence>
<dbReference type="EMBL" id="MPDK01000002">
    <property type="protein sequence ID" value="PWI58676.1"/>
    <property type="molecule type" value="Genomic_DNA"/>
</dbReference>
<feature type="domain" description="ABC transporter" evidence="8">
    <location>
        <begin position="1"/>
        <end position="231"/>
    </location>
</feature>
<evidence type="ECO:0000313" key="10">
    <source>
        <dbReference type="Proteomes" id="UP000245380"/>
    </source>
</evidence>
<dbReference type="Proteomes" id="UP000245380">
    <property type="component" value="Unassembled WGS sequence"/>
</dbReference>
<accession>A0A2U3DBM0</accession>
<keyword evidence="7" id="KW-0472">Membrane</keyword>
<dbReference type="GO" id="GO:0005524">
    <property type="term" value="F:ATP binding"/>
    <property type="evidence" value="ECO:0007669"/>
    <property type="project" value="UniProtKB-KW"/>
</dbReference>
<name>A0A2U3DBM0_SULT2</name>
<evidence type="ECO:0000256" key="2">
    <source>
        <dbReference type="ARBA" id="ARBA00022475"/>
    </source>
</evidence>
<evidence type="ECO:0000259" key="8">
    <source>
        <dbReference type="PROSITE" id="PS50893"/>
    </source>
</evidence>
<dbReference type="InterPro" id="IPR050093">
    <property type="entry name" value="ABC_SmlMolc_Importer"/>
</dbReference>
<keyword evidence="5" id="KW-0067">ATP-binding</keyword>
<dbReference type="InterPro" id="IPR027417">
    <property type="entry name" value="P-loop_NTPase"/>
</dbReference>
<protein>
    <recommendedName>
        <fullName evidence="8">ABC transporter domain-containing protein</fullName>
    </recommendedName>
</protein>
<sequence>MLQLDLTLQRKLFAIKLQIELPLGRIYGLFGPSAAGKSSILSAIAGFETQAKGRIALGNRIFLDTNALAYRYLPPWQREIGFVEQKANLFPHLTVRENIQLGLKTKWSSWHEDLIDRLQLRTYLHVKPEFLSGGLAQRVALARAFSRKPRLLLLDEPLSALDWETRTMLQNEILVLLHEIDCTTLLVTHQLSEAQKLCDQIAVIDRGRLLQMGSPQDLMDTPHTPRVAQLLGYKHFLQMSELPPPHNSIAIHPDRVVLGSYPDQGICLHGTAGAIALQDGQRRIAITLSGNGEVIDVLLSPLETIIPGQQVTLTVIHPPSFAS</sequence>
<dbReference type="PROSITE" id="PS50893">
    <property type="entry name" value="ABC_TRANSPORTER_2"/>
    <property type="match status" value="1"/>
</dbReference>
<dbReference type="SUPFAM" id="SSF52540">
    <property type="entry name" value="P-loop containing nucleoside triphosphate hydrolases"/>
    <property type="match status" value="1"/>
</dbReference>
<comment type="caution">
    <text evidence="9">The sequence shown here is derived from an EMBL/GenBank/DDBJ whole genome shotgun (WGS) entry which is preliminary data.</text>
</comment>
<dbReference type="Pfam" id="PF00005">
    <property type="entry name" value="ABC_tran"/>
    <property type="match status" value="1"/>
</dbReference>
<keyword evidence="10" id="KW-1185">Reference proteome</keyword>
<evidence type="ECO:0000256" key="6">
    <source>
        <dbReference type="ARBA" id="ARBA00022967"/>
    </source>
</evidence>
<dbReference type="RefSeq" id="WP_181362801.1">
    <property type="nucleotide sequence ID" value="NZ_MPDK01000002.1"/>
</dbReference>
<dbReference type="Gene3D" id="3.40.50.300">
    <property type="entry name" value="P-loop containing nucleotide triphosphate hydrolases"/>
    <property type="match status" value="1"/>
</dbReference>
<keyword evidence="1" id="KW-0813">Transport</keyword>
<proteinExistence type="predicted"/>
<evidence type="ECO:0000313" key="9">
    <source>
        <dbReference type="EMBL" id="PWI58676.1"/>
    </source>
</evidence>
<dbReference type="AlphaFoldDB" id="A0A2U3DBM0"/>
<dbReference type="InterPro" id="IPR003439">
    <property type="entry name" value="ABC_transporter-like_ATP-bd"/>
</dbReference>
<reference evidence="9 10" key="1">
    <citation type="submission" date="2016-11" db="EMBL/GenBank/DDBJ databases">
        <title>Comparative genomics of Acidibacillus ferroxidans species.</title>
        <authorList>
            <person name="Oliveira G."/>
            <person name="Nunes G."/>
            <person name="Oliveira R."/>
            <person name="Araujo F."/>
            <person name="Salim A."/>
            <person name="Scholte L."/>
            <person name="Morais D."/>
            <person name="Nancucheo I."/>
            <person name="Johnson D.B."/>
            <person name="Grail B."/>
            <person name="Bittencourt J."/>
            <person name="Valadares R."/>
        </authorList>
    </citation>
    <scope>NUCLEOTIDE SEQUENCE [LARGE SCALE GENOMIC DNA]</scope>
    <source>
        <strain evidence="9 10">Y002</strain>
    </source>
</reference>
<dbReference type="PANTHER" id="PTHR42781:SF1">
    <property type="entry name" value="THIAMINE IMPORT ATP-BINDING PROTEIN THIQ"/>
    <property type="match status" value="1"/>
</dbReference>
<evidence type="ECO:0000256" key="3">
    <source>
        <dbReference type="ARBA" id="ARBA00022519"/>
    </source>
</evidence>
<dbReference type="GO" id="GO:0016887">
    <property type="term" value="F:ATP hydrolysis activity"/>
    <property type="evidence" value="ECO:0007669"/>
    <property type="project" value="InterPro"/>
</dbReference>
<keyword evidence="4" id="KW-0547">Nucleotide-binding</keyword>
<gene>
    <name evidence="9" type="ORF">BM613_00825</name>
</gene>
<evidence type="ECO:0000256" key="1">
    <source>
        <dbReference type="ARBA" id="ARBA00022448"/>
    </source>
</evidence>
<dbReference type="InterPro" id="IPR003593">
    <property type="entry name" value="AAA+_ATPase"/>
</dbReference>
<evidence type="ECO:0000256" key="5">
    <source>
        <dbReference type="ARBA" id="ARBA00022840"/>
    </source>
</evidence>
<evidence type="ECO:0000256" key="4">
    <source>
        <dbReference type="ARBA" id="ARBA00022741"/>
    </source>
</evidence>
<keyword evidence="3" id="KW-0997">Cell inner membrane</keyword>
<keyword evidence="6" id="KW-1278">Translocase</keyword>
<keyword evidence="2" id="KW-1003">Cell membrane</keyword>
<dbReference type="PANTHER" id="PTHR42781">
    <property type="entry name" value="SPERMIDINE/PUTRESCINE IMPORT ATP-BINDING PROTEIN POTA"/>
    <property type="match status" value="1"/>
</dbReference>